<dbReference type="PANTHER" id="PTHR10894">
    <property type="entry name" value="NUCLEOLAR PROTEIN 5 NUCLEOLAR PROTEIN NOP5 NOP58"/>
    <property type="match status" value="1"/>
</dbReference>
<comment type="similarity">
    <text evidence="2">Belongs to the NOP5/NOP56 family.</text>
</comment>
<dbReference type="PANTHER" id="PTHR10894:SF1">
    <property type="entry name" value="NUCLEOLAR PROTEIN 58"/>
    <property type="match status" value="1"/>
</dbReference>
<proteinExistence type="inferred from homology"/>
<dbReference type="FunFam" id="1.10.287.4070:FF:000001">
    <property type="entry name" value="Probable Nucleolar protein 58"/>
    <property type="match status" value="1"/>
</dbReference>
<gene>
    <name evidence="7" type="ORF">BRAN1462_LOCUS37585</name>
</gene>
<comment type="subcellular location">
    <subcellularLocation>
        <location evidence="1">Nucleus</location>
        <location evidence="1">Nucleolus</location>
    </subcellularLocation>
</comment>
<dbReference type="InterPro" id="IPR002687">
    <property type="entry name" value="Nop_dom"/>
</dbReference>
<dbReference type="EMBL" id="HBGW01059061">
    <property type="protein sequence ID" value="CAD9599903.1"/>
    <property type="molecule type" value="Transcribed_RNA"/>
</dbReference>
<sequence>MEACTELTEGTVGKGLKKFLKKNIVDAGLSDNLAVLDKTLGGNINKKLGIEVSVLSDSVKEIMRGVRMHLTALVEGLEDDEVKAMSLGLAHTLSRFKLKFSPDKVDVMIMQAVGLLDDLDKELNNFAMRLREWYGWHFPEMGKIVTDNLAYAKVVKHMGLRPKAKETDFSKVGVPEDIAGEVKASAETSMGTEITTEDLANIHTLAERVIELTEYRISLAEYLKLRMNAIAPNLTYMVGELVGARLISQAGSLMSLAKHPSSTVQILGAEKALFRALKTKKATPKYGLIYHASLVGQSAPALKGKISRVLAAKLSLCCRVDALGDQTEPTLGREYKEYVEKRLATLEEGGMRSLTKGISKPATGKYEKQSSGSRSGTAQYNKDADVVEEPAPKKKRKASADAEGAEEPVKKKKKRKESTAEEEEAAEPVKKKKKKKAAPVEEDE</sequence>
<dbReference type="InterPro" id="IPR042239">
    <property type="entry name" value="Nop_C"/>
</dbReference>
<dbReference type="AlphaFoldDB" id="A0A7S2LA48"/>
<keyword evidence="4" id="KW-0539">Nucleus</keyword>
<evidence type="ECO:0000256" key="3">
    <source>
        <dbReference type="ARBA" id="ARBA00022517"/>
    </source>
</evidence>
<evidence type="ECO:0000256" key="1">
    <source>
        <dbReference type="ARBA" id="ARBA00004604"/>
    </source>
</evidence>
<feature type="region of interest" description="Disordered" evidence="5">
    <location>
        <begin position="352"/>
        <end position="444"/>
    </location>
</feature>
<evidence type="ECO:0000256" key="2">
    <source>
        <dbReference type="ARBA" id="ARBA00009211"/>
    </source>
</evidence>
<dbReference type="SUPFAM" id="SSF89124">
    <property type="entry name" value="Nop domain"/>
    <property type="match status" value="1"/>
</dbReference>
<dbReference type="FunFam" id="1.10.246.90:FF:000005">
    <property type="entry name" value="Nucleolar protein 5, putative"/>
    <property type="match status" value="1"/>
</dbReference>
<dbReference type="GO" id="GO:0032040">
    <property type="term" value="C:small-subunit processome"/>
    <property type="evidence" value="ECO:0007669"/>
    <property type="project" value="InterPro"/>
</dbReference>
<dbReference type="SMART" id="SM00931">
    <property type="entry name" value="NOSIC"/>
    <property type="match status" value="1"/>
</dbReference>
<evidence type="ECO:0000313" key="7">
    <source>
        <dbReference type="EMBL" id="CAD9599903.1"/>
    </source>
</evidence>
<dbReference type="GO" id="GO:0031428">
    <property type="term" value="C:box C/D methylation guide snoRNP complex"/>
    <property type="evidence" value="ECO:0007669"/>
    <property type="project" value="InterPro"/>
</dbReference>
<dbReference type="PROSITE" id="PS51358">
    <property type="entry name" value="NOP"/>
    <property type="match status" value="1"/>
</dbReference>
<dbReference type="InterPro" id="IPR012976">
    <property type="entry name" value="NOSIC"/>
</dbReference>
<reference evidence="7" key="1">
    <citation type="submission" date="2021-01" db="EMBL/GenBank/DDBJ databases">
        <authorList>
            <person name="Corre E."/>
            <person name="Pelletier E."/>
            <person name="Niang G."/>
            <person name="Scheremetjew M."/>
            <person name="Finn R."/>
            <person name="Kale V."/>
            <person name="Holt S."/>
            <person name="Cochrane G."/>
            <person name="Meng A."/>
            <person name="Brown T."/>
            <person name="Cohen L."/>
        </authorList>
    </citation>
    <scope>NUCLEOTIDE SEQUENCE</scope>
    <source>
        <strain evidence="7">RCC3387</strain>
    </source>
</reference>
<evidence type="ECO:0000259" key="6">
    <source>
        <dbReference type="PROSITE" id="PS51358"/>
    </source>
</evidence>
<dbReference type="Gene3D" id="1.10.287.4070">
    <property type="match status" value="1"/>
</dbReference>
<dbReference type="Gene3D" id="1.10.246.90">
    <property type="entry name" value="Nop domain"/>
    <property type="match status" value="1"/>
</dbReference>
<feature type="domain" description="Nop" evidence="6">
    <location>
        <begin position="230"/>
        <end position="348"/>
    </location>
</feature>
<feature type="compositionally biased region" description="Polar residues" evidence="5">
    <location>
        <begin position="369"/>
        <end position="380"/>
    </location>
</feature>
<evidence type="ECO:0000256" key="4">
    <source>
        <dbReference type="ARBA" id="ARBA00023242"/>
    </source>
</evidence>
<dbReference type="GO" id="GO:0030515">
    <property type="term" value="F:snoRNA binding"/>
    <property type="evidence" value="ECO:0007669"/>
    <property type="project" value="InterPro"/>
</dbReference>
<evidence type="ECO:0000256" key="5">
    <source>
        <dbReference type="SAM" id="MobiDB-lite"/>
    </source>
</evidence>
<dbReference type="GO" id="GO:0042254">
    <property type="term" value="P:ribosome biogenesis"/>
    <property type="evidence" value="ECO:0007669"/>
    <property type="project" value="UniProtKB-KW"/>
</dbReference>
<dbReference type="InterPro" id="IPR045056">
    <property type="entry name" value="Nop56/Nop58"/>
</dbReference>
<dbReference type="InterPro" id="IPR036070">
    <property type="entry name" value="Nop_dom_sf"/>
</dbReference>
<name>A0A7S2LA48_9DINO</name>
<protein>
    <recommendedName>
        <fullName evidence="6">Nop domain-containing protein</fullName>
    </recommendedName>
</protein>
<dbReference type="Pfam" id="PF01798">
    <property type="entry name" value="Nop"/>
    <property type="match status" value="1"/>
</dbReference>
<organism evidence="7">
    <name type="scientific">Zooxanthella nutricula</name>
    <dbReference type="NCBI Taxonomy" id="1333877"/>
    <lineage>
        <taxon>Eukaryota</taxon>
        <taxon>Sar</taxon>
        <taxon>Alveolata</taxon>
        <taxon>Dinophyceae</taxon>
        <taxon>Peridiniales</taxon>
        <taxon>Peridiniales incertae sedis</taxon>
        <taxon>Zooxanthella</taxon>
    </lineage>
</organism>
<keyword evidence="3" id="KW-0690">Ribosome biogenesis</keyword>
<accession>A0A7S2LA48</accession>